<keyword evidence="3" id="KW-1185">Reference proteome</keyword>
<dbReference type="OrthoDB" id="10467438at2759"/>
<sequence>MFPMQFALRGGTRKEIPIPVLEPRNLDIEQPRRASDVPTEVVTKDILNSLLDVMRDLKVSLENNRRLAQRESACLSGSSSPTPTLHSLGSRTSFSPHCHDLGKTLSPSSGRSVEMTGIPPEIMTYVRRFGDQDYSGDEARGASELLLWLDEFEDNMSLLGLDGSAGNGLPDKRPVVARLALKGKALKAVLTKRAGIQRQGRECTWADMKRTLRLTYQAQIPEYVMESRLCQIQAGPATESTALLMQRVLEVMDMADSKDPEYRLFYLISKLPDETKNILLRRPCPEDEVELINRVEQIEYLRATLAMDDPERYNPSR</sequence>
<accession>A0A9W8DV14</accession>
<evidence type="ECO:0000256" key="1">
    <source>
        <dbReference type="SAM" id="MobiDB-lite"/>
    </source>
</evidence>
<dbReference type="EMBL" id="JANBPT010000486">
    <property type="protein sequence ID" value="KAJ1919021.1"/>
    <property type="molecule type" value="Genomic_DNA"/>
</dbReference>
<organism evidence="2 3">
    <name type="scientific">Tieghemiomyces parasiticus</name>
    <dbReference type="NCBI Taxonomy" id="78921"/>
    <lineage>
        <taxon>Eukaryota</taxon>
        <taxon>Fungi</taxon>
        <taxon>Fungi incertae sedis</taxon>
        <taxon>Zoopagomycota</taxon>
        <taxon>Kickxellomycotina</taxon>
        <taxon>Dimargaritomycetes</taxon>
        <taxon>Dimargaritales</taxon>
        <taxon>Dimargaritaceae</taxon>
        <taxon>Tieghemiomyces</taxon>
    </lineage>
</organism>
<gene>
    <name evidence="2" type="ORF">IWQ60_007348</name>
</gene>
<protein>
    <submittedName>
        <fullName evidence="2">Uncharacterized protein</fullName>
    </submittedName>
</protein>
<name>A0A9W8DV14_9FUNG</name>
<dbReference type="AlphaFoldDB" id="A0A9W8DV14"/>
<evidence type="ECO:0000313" key="3">
    <source>
        <dbReference type="Proteomes" id="UP001150569"/>
    </source>
</evidence>
<proteinExistence type="predicted"/>
<reference evidence="2" key="1">
    <citation type="submission" date="2022-07" db="EMBL/GenBank/DDBJ databases">
        <title>Phylogenomic reconstructions and comparative analyses of Kickxellomycotina fungi.</title>
        <authorList>
            <person name="Reynolds N.K."/>
            <person name="Stajich J.E."/>
            <person name="Barry K."/>
            <person name="Grigoriev I.V."/>
            <person name="Crous P."/>
            <person name="Smith M.E."/>
        </authorList>
    </citation>
    <scope>NUCLEOTIDE SEQUENCE</scope>
    <source>
        <strain evidence="2">RSA 861</strain>
    </source>
</reference>
<feature type="region of interest" description="Disordered" evidence="1">
    <location>
        <begin position="71"/>
        <end position="93"/>
    </location>
</feature>
<dbReference type="Proteomes" id="UP001150569">
    <property type="component" value="Unassembled WGS sequence"/>
</dbReference>
<comment type="caution">
    <text evidence="2">The sequence shown here is derived from an EMBL/GenBank/DDBJ whole genome shotgun (WGS) entry which is preliminary data.</text>
</comment>
<feature type="compositionally biased region" description="Polar residues" evidence="1">
    <location>
        <begin position="75"/>
        <end position="93"/>
    </location>
</feature>
<evidence type="ECO:0000313" key="2">
    <source>
        <dbReference type="EMBL" id="KAJ1919021.1"/>
    </source>
</evidence>